<dbReference type="VEuPathDB" id="FungiDB:SPSK_02778"/>
<proteinExistence type="predicted"/>
<comment type="caution">
    <text evidence="2">The sequence shown here is derived from an EMBL/GenBank/DDBJ whole genome shotgun (WGS) entry which is preliminary data.</text>
</comment>
<dbReference type="InterPro" id="IPR058931">
    <property type="entry name" value="SnoaL_6"/>
</dbReference>
<dbReference type="KEGG" id="ssck:SPSK_02778"/>
<dbReference type="AlphaFoldDB" id="A0A0F2MB93"/>
<accession>A0A0F2MB93</accession>
<evidence type="ECO:0000313" key="3">
    <source>
        <dbReference type="Proteomes" id="UP000033710"/>
    </source>
</evidence>
<sequence>MATSSPEITNRLKELYADYRNTADIDARGRFFAADCRQICRPQPTYAAQNRATIVRYLHESSGLSIDGASVTEEEKNKKKKSSATIRPLRPEEFEFGNDELVQHAGFATVDDLKRHAEQRGWVGMHVDLWEEEEDGEKTADGLSQGTLIKVQYWWARGQDKDAADGDWIQVFHDIMYIGPLDGTQGLDSEFIE</sequence>
<dbReference type="Proteomes" id="UP000033710">
    <property type="component" value="Unassembled WGS sequence"/>
</dbReference>
<reference evidence="2 3" key="2">
    <citation type="journal article" date="2015" name="Eukaryot. Cell">
        <title>Asexual propagation of a virulent clone complex in a human and feline outbreak of sporotrichosis.</title>
        <authorList>
            <person name="Teixeira Mde M."/>
            <person name="Rodrigues A.M."/>
            <person name="Tsui C.K."/>
            <person name="de Almeida L.G."/>
            <person name="Van Diepeningen A.D."/>
            <person name="van den Ende B.G."/>
            <person name="Fernandes G.F."/>
            <person name="Kano R."/>
            <person name="Hamelin R.C."/>
            <person name="Lopes-Bezerra L.M."/>
            <person name="Vasconcelos A.T."/>
            <person name="de Hoog S."/>
            <person name="de Camargo Z.P."/>
            <person name="Felipe M.S."/>
        </authorList>
    </citation>
    <scope>NUCLEOTIDE SEQUENCE [LARGE SCALE GENOMIC DNA]</scope>
    <source>
        <strain evidence="2 3">1099-18</strain>
    </source>
</reference>
<protein>
    <recommendedName>
        <fullName evidence="1">SnoaL-like domain-containing protein</fullName>
    </recommendedName>
</protein>
<organism evidence="2 3">
    <name type="scientific">Sporothrix schenckii 1099-18</name>
    <dbReference type="NCBI Taxonomy" id="1397361"/>
    <lineage>
        <taxon>Eukaryota</taxon>
        <taxon>Fungi</taxon>
        <taxon>Dikarya</taxon>
        <taxon>Ascomycota</taxon>
        <taxon>Pezizomycotina</taxon>
        <taxon>Sordariomycetes</taxon>
        <taxon>Sordariomycetidae</taxon>
        <taxon>Ophiostomatales</taxon>
        <taxon>Ophiostomataceae</taxon>
        <taxon>Sporothrix</taxon>
    </lineage>
</organism>
<dbReference type="RefSeq" id="XP_016588766.1">
    <property type="nucleotide sequence ID" value="XM_016729643.1"/>
</dbReference>
<name>A0A0F2MB93_SPOSC</name>
<dbReference type="Pfam" id="PF26528">
    <property type="entry name" value="SnoaL_6"/>
    <property type="match status" value="1"/>
</dbReference>
<gene>
    <name evidence="2" type="ORF">SPSK_02778</name>
</gene>
<dbReference type="EMBL" id="AXCR01000006">
    <property type="protein sequence ID" value="KJR86090.1"/>
    <property type="molecule type" value="Genomic_DNA"/>
</dbReference>
<reference evidence="2 3" key="1">
    <citation type="journal article" date="2014" name="BMC Genomics">
        <title>Comparative genomics of the major fungal agents of human and animal Sporotrichosis: Sporothrix schenckii and Sporothrix brasiliensis.</title>
        <authorList>
            <person name="Teixeira M.M."/>
            <person name="de Almeida L.G."/>
            <person name="Kubitschek-Barreira P."/>
            <person name="Alves F.L."/>
            <person name="Kioshima E.S."/>
            <person name="Abadio A.K."/>
            <person name="Fernandes L."/>
            <person name="Derengowski L.S."/>
            <person name="Ferreira K.S."/>
            <person name="Souza R.C."/>
            <person name="Ruiz J.C."/>
            <person name="de Andrade N.C."/>
            <person name="Paes H.C."/>
            <person name="Nicola A.M."/>
            <person name="Albuquerque P."/>
            <person name="Gerber A.L."/>
            <person name="Martins V.P."/>
            <person name="Peconick L.D."/>
            <person name="Neto A.V."/>
            <person name="Chaucanez C.B."/>
            <person name="Silva P.A."/>
            <person name="Cunha O.L."/>
            <person name="de Oliveira F.F."/>
            <person name="dos Santos T.C."/>
            <person name="Barros A.L."/>
            <person name="Soares M.A."/>
            <person name="de Oliveira L.M."/>
            <person name="Marini M.M."/>
            <person name="Villalobos-Duno H."/>
            <person name="Cunha M.M."/>
            <person name="de Hoog S."/>
            <person name="da Silveira J.F."/>
            <person name="Henrissat B."/>
            <person name="Nino-Vega G.A."/>
            <person name="Cisalpino P.S."/>
            <person name="Mora-Montes H.M."/>
            <person name="Almeida S.R."/>
            <person name="Stajich J.E."/>
            <person name="Lopes-Bezerra L.M."/>
            <person name="Vasconcelos A.T."/>
            <person name="Felipe M.S."/>
        </authorList>
    </citation>
    <scope>NUCLEOTIDE SEQUENCE [LARGE SCALE GENOMIC DNA]</scope>
    <source>
        <strain evidence="2 3">1099-18</strain>
    </source>
</reference>
<dbReference type="OrthoDB" id="5396546at2759"/>
<evidence type="ECO:0000313" key="2">
    <source>
        <dbReference type="EMBL" id="KJR86090.1"/>
    </source>
</evidence>
<dbReference type="GeneID" id="27664920"/>
<evidence type="ECO:0000259" key="1">
    <source>
        <dbReference type="Pfam" id="PF26528"/>
    </source>
</evidence>
<feature type="domain" description="SnoaL-like" evidence="1">
    <location>
        <begin position="2"/>
        <end position="185"/>
    </location>
</feature>